<dbReference type="EMBL" id="JAKRYL010000013">
    <property type="protein sequence ID" value="MCL7748081.1"/>
    <property type="molecule type" value="Genomic_DNA"/>
</dbReference>
<dbReference type="Proteomes" id="UP001139150">
    <property type="component" value="Unassembled WGS sequence"/>
</dbReference>
<comment type="caution">
    <text evidence="3">The sequence shown here is derived from an EMBL/GenBank/DDBJ whole genome shotgun (WGS) entry which is preliminary data.</text>
</comment>
<evidence type="ECO:0000313" key="3">
    <source>
        <dbReference type="EMBL" id="MCL7748081.1"/>
    </source>
</evidence>
<organism evidence="3 4">
    <name type="scientific">Halalkalibacter alkaliphilus</name>
    <dbReference type="NCBI Taxonomy" id="2917993"/>
    <lineage>
        <taxon>Bacteria</taxon>
        <taxon>Bacillati</taxon>
        <taxon>Bacillota</taxon>
        <taxon>Bacilli</taxon>
        <taxon>Bacillales</taxon>
        <taxon>Bacillaceae</taxon>
        <taxon>Halalkalibacter</taxon>
    </lineage>
</organism>
<feature type="domain" description="LiaI-LiaF-like transmembrane region" evidence="2">
    <location>
        <begin position="6"/>
        <end position="47"/>
    </location>
</feature>
<feature type="transmembrane region" description="Helical" evidence="1">
    <location>
        <begin position="134"/>
        <end position="155"/>
    </location>
</feature>
<evidence type="ECO:0000256" key="1">
    <source>
        <dbReference type="SAM" id="Phobius"/>
    </source>
</evidence>
<protein>
    <submittedName>
        <fullName evidence="3">DUF5668 domain-containing protein</fullName>
    </submittedName>
</protein>
<keyword evidence="4" id="KW-1185">Reference proteome</keyword>
<keyword evidence="1" id="KW-0472">Membrane</keyword>
<dbReference type="AlphaFoldDB" id="A0A9X2CTS8"/>
<reference evidence="3" key="1">
    <citation type="submission" date="2022-02" db="EMBL/GenBank/DDBJ databases">
        <title>Halalkalibacter sp. nov. isolated from Lonar Lake, India.</title>
        <authorList>
            <person name="Joshi A."/>
            <person name="Thite S."/>
            <person name="Lodha T."/>
        </authorList>
    </citation>
    <scope>NUCLEOTIDE SEQUENCE</scope>
    <source>
        <strain evidence="3">MEB205</strain>
    </source>
</reference>
<dbReference type="Pfam" id="PF18917">
    <property type="entry name" value="LiaI-LiaF-like_TM1"/>
    <property type="match status" value="1"/>
</dbReference>
<name>A0A9X2CTS8_9BACI</name>
<dbReference type="InterPro" id="IPR043726">
    <property type="entry name" value="LiaI-LiaF-like_TM1"/>
</dbReference>
<feature type="transmembrane region" description="Helical" evidence="1">
    <location>
        <begin position="7"/>
        <end position="26"/>
    </location>
</feature>
<gene>
    <name evidence="3" type="ORF">MF646_13210</name>
</gene>
<keyword evidence="1" id="KW-0812">Transmembrane</keyword>
<feature type="transmembrane region" description="Helical" evidence="1">
    <location>
        <begin position="84"/>
        <end position="100"/>
    </location>
</feature>
<evidence type="ECO:0000313" key="4">
    <source>
        <dbReference type="Proteomes" id="UP001139150"/>
    </source>
</evidence>
<accession>A0A9X2CTS8</accession>
<feature type="transmembrane region" description="Helical" evidence="1">
    <location>
        <begin position="59"/>
        <end position="78"/>
    </location>
</feature>
<dbReference type="PROSITE" id="PS51257">
    <property type="entry name" value="PROKAR_LIPOPROTEIN"/>
    <property type="match status" value="1"/>
</dbReference>
<dbReference type="RefSeq" id="WP_250096975.1">
    <property type="nucleotide sequence ID" value="NZ_JAKRYL010000013.1"/>
</dbReference>
<feature type="transmembrane region" description="Helical" evidence="1">
    <location>
        <begin position="107"/>
        <end position="128"/>
    </location>
</feature>
<evidence type="ECO:0000259" key="2">
    <source>
        <dbReference type="Pfam" id="PF18917"/>
    </source>
</evidence>
<feature type="transmembrane region" description="Helical" evidence="1">
    <location>
        <begin position="32"/>
        <end position="52"/>
    </location>
</feature>
<sequence length="158" mass="17999">MKTQRIFPGVLLIGVGCYYLLQQISIPFDQQLLSWPSILLVLGLALLLQAYIGREYSMIFPGVILFGLAIHFHFQSLANWWPNHWGVYTSIVGLAFILSARKQKQEGMLIGILLIIFSLLSFASINPFSWLYDAYSFLSSLWPIFLIAVGVFLLLKRK</sequence>
<proteinExistence type="predicted"/>
<keyword evidence="1" id="KW-1133">Transmembrane helix</keyword>